<sequence length="266" mass="30424">MHRKLLLAAFEKASENQKKQGVLTPSTNSSAKLLSDFIEEASKFPFTSRSLRDYYNKAVKAPDTEIKIKQLKVVQALCAYLGYEDYEDFVLKNSKQKTKIDDGGVLLLAPEKASAQEENPSNKHQRTSEESLLKKSGSNLKKTMIVKIGIAVLLLSLSVISIVMYMNRECWMVWEVDRYVETEFDAKLLQNGALKLCNEDRFKNFRQVEVNCETSFFKDDKGVKIWYGKNTKGKLEYFTDLGLHPQTGKTLKPITQYMIAKHICKK</sequence>
<dbReference type="STRING" id="227084.SAMN05421855_101265"/>
<keyword evidence="2" id="KW-0812">Transmembrane</keyword>
<evidence type="ECO:0000256" key="1">
    <source>
        <dbReference type="SAM" id="MobiDB-lite"/>
    </source>
</evidence>
<feature type="transmembrane region" description="Helical" evidence="2">
    <location>
        <begin position="144"/>
        <end position="166"/>
    </location>
</feature>
<dbReference type="OrthoDB" id="1340494at2"/>
<organism evidence="3 4">
    <name type="scientific">Ulvibacter litoralis</name>
    <dbReference type="NCBI Taxonomy" id="227084"/>
    <lineage>
        <taxon>Bacteria</taxon>
        <taxon>Pseudomonadati</taxon>
        <taxon>Bacteroidota</taxon>
        <taxon>Flavobacteriia</taxon>
        <taxon>Flavobacteriales</taxon>
        <taxon>Flavobacteriaceae</taxon>
        <taxon>Ulvibacter</taxon>
    </lineage>
</organism>
<keyword evidence="2" id="KW-1133">Transmembrane helix</keyword>
<reference evidence="3 4" key="1">
    <citation type="submission" date="2016-10" db="EMBL/GenBank/DDBJ databases">
        <authorList>
            <person name="de Groot N.N."/>
        </authorList>
    </citation>
    <scope>NUCLEOTIDE SEQUENCE [LARGE SCALE GENOMIC DNA]</scope>
    <source>
        <strain evidence="3 4">DSM 16195</strain>
    </source>
</reference>
<dbReference type="Proteomes" id="UP000199321">
    <property type="component" value="Unassembled WGS sequence"/>
</dbReference>
<dbReference type="EMBL" id="FNBA01000001">
    <property type="protein sequence ID" value="SDE36099.1"/>
    <property type="molecule type" value="Genomic_DNA"/>
</dbReference>
<protein>
    <submittedName>
        <fullName evidence="3">Uncharacterized protein</fullName>
    </submittedName>
</protein>
<evidence type="ECO:0000313" key="4">
    <source>
        <dbReference type="Proteomes" id="UP000199321"/>
    </source>
</evidence>
<dbReference type="AlphaFoldDB" id="A0A1G7C9V1"/>
<gene>
    <name evidence="3" type="ORF">SAMN05421855_101265</name>
</gene>
<feature type="region of interest" description="Disordered" evidence="1">
    <location>
        <begin position="113"/>
        <end position="133"/>
    </location>
</feature>
<proteinExistence type="predicted"/>
<accession>A0A1G7C9V1</accession>
<name>A0A1G7C9V1_9FLAO</name>
<keyword evidence="2" id="KW-0472">Membrane</keyword>
<evidence type="ECO:0000313" key="3">
    <source>
        <dbReference type="EMBL" id="SDE36099.1"/>
    </source>
</evidence>
<keyword evidence="4" id="KW-1185">Reference proteome</keyword>
<evidence type="ECO:0000256" key="2">
    <source>
        <dbReference type="SAM" id="Phobius"/>
    </source>
</evidence>
<dbReference type="RefSeq" id="WP_093139585.1">
    <property type="nucleotide sequence ID" value="NZ_BMWO01000001.1"/>
</dbReference>